<organism evidence="3 4">
    <name type="scientific">Paludibaculum fermentans</name>
    <dbReference type="NCBI Taxonomy" id="1473598"/>
    <lineage>
        <taxon>Bacteria</taxon>
        <taxon>Pseudomonadati</taxon>
        <taxon>Acidobacteriota</taxon>
        <taxon>Terriglobia</taxon>
        <taxon>Bryobacterales</taxon>
        <taxon>Bryobacteraceae</taxon>
        <taxon>Paludibaculum</taxon>
    </lineage>
</organism>
<feature type="domain" description="Thioredoxin" evidence="2">
    <location>
        <begin position="28"/>
        <end position="191"/>
    </location>
</feature>
<evidence type="ECO:0000313" key="3">
    <source>
        <dbReference type="EMBL" id="QOY87721.1"/>
    </source>
</evidence>
<dbReference type="AlphaFoldDB" id="A0A7S7NQ39"/>
<dbReference type="Pfam" id="PF00578">
    <property type="entry name" value="AhpC-TSA"/>
    <property type="match status" value="1"/>
</dbReference>
<protein>
    <submittedName>
        <fullName evidence="3">Redoxin domain-containing protein</fullName>
    </submittedName>
</protein>
<dbReference type="InterPro" id="IPR000866">
    <property type="entry name" value="AhpC/TSA"/>
</dbReference>
<proteinExistence type="predicted"/>
<dbReference type="GO" id="GO:0016491">
    <property type="term" value="F:oxidoreductase activity"/>
    <property type="evidence" value="ECO:0007669"/>
    <property type="project" value="InterPro"/>
</dbReference>
<accession>A0A7S7NQ39</accession>
<dbReference type="PROSITE" id="PS51257">
    <property type="entry name" value="PROKAR_LIPOPROTEIN"/>
    <property type="match status" value="1"/>
</dbReference>
<keyword evidence="4" id="KW-1185">Reference proteome</keyword>
<name>A0A7S7NQ39_PALFE</name>
<feature type="domain" description="Thioredoxin" evidence="2">
    <location>
        <begin position="194"/>
        <end position="367"/>
    </location>
</feature>
<dbReference type="PANTHER" id="PTHR43640">
    <property type="entry name" value="OS07G0260300 PROTEIN"/>
    <property type="match status" value="1"/>
</dbReference>
<sequence length="381" mass="42061">MSRCSAFVLLSLAAAALACGEEDTHRTLAIGSPAPNFSLPGIDGRTHQLSEYSSSPILAIVFTCNHCPTAQLYEGRIKKLVSDYSGKGVTFVAIQPNAADAVRLNELGYTDVGDTFEDMQLRAAYRQFNFPYLNDGETQAVAEAYGPKATPHVFVFDAERKLRYEGRIDNSQRESLVKIQDLRNALDAMLAGKPVAVPHTPVFGCSTKWRSKHASQVEEMKKIEAESVTITAASIDDLRKLRANATDKVVLVNFWATWCGPCISEFPALETTFRMYRGRDFNLVTVATNLPDERAGVIKALEKQHASSTNLQFASEDTYAMQAAFDAKWEAGVPYTVLLAPGGKVLYQKQGEVDILELRRVILGNLPDPDYLGHRAYWAAR</sequence>
<reference evidence="3 4" key="1">
    <citation type="submission" date="2020-10" db="EMBL/GenBank/DDBJ databases">
        <title>Complete genome sequence of Paludibaculum fermentans P105T, a facultatively anaerobic acidobacterium capable of dissimilatory Fe(III) reduction.</title>
        <authorList>
            <person name="Dedysh S.N."/>
            <person name="Beletsky A.V."/>
            <person name="Kulichevskaya I.S."/>
            <person name="Mardanov A.V."/>
            <person name="Ravin N.V."/>
        </authorList>
    </citation>
    <scope>NUCLEOTIDE SEQUENCE [LARGE SCALE GENOMIC DNA]</scope>
    <source>
        <strain evidence="3 4">P105</strain>
    </source>
</reference>
<evidence type="ECO:0000256" key="1">
    <source>
        <dbReference type="SAM" id="SignalP"/>
    </source>
</evidence>
<dbReference type="InterPro" id="IPR013766">
    <property type="entry name" value="Thioredoxin_domain"/>
</dbReference>
<dbReference type="Pfam" id="PF08534">
    <property type="entry name" value="Redoxin"/>
    <property type="match status" value="1"/>
</dbReference>
<evidence type="ECO:0000259" key="2">
    <source>
        <dbReference type="PROSITE" id="PS51352"/>
    </source>
</evidence>
<dbReference type="KEGG" id="pfer:IRI77_34080"/>
<dbReference type="Proteomes" id="UP000593892">
    <property type="component" value="Chromosome"/>
</dbReference>
<gene>
    <name evidence="3" type="ORF">IRI77_34080</name>
</gene>
<dbReference type="EMBL" id="CP063849">
    <property type="protein sequence ID" value="QOY87721.1"/>
    <property type="molecule type" value="Genomic_DNA"/>
</dbReference>
<dbReference type="InterPro" id="IPR013740">
    <property type="entry name" value="Redoxin"/>
</dbReference>
<evidence type="ECO:0000313" key="4">
    <source>
        <dbReference type="Proteomes" id="UP000593892"/>
    </source>
</evidence>
<dbReference type="SUPFAM" id="SSF52833">
    <property type="entry name" value="Thioredoxin-like"/>
    <property type="match status" value="2"/>
</dbReference>
<dbReference type="InterPro" id="IPR047262">
    <property type="entry name" value="PRX-like1"/>
</dbReference>
<feature type="chain" id="PRO_5032581815" evidence="1">
    <location>
        <begin position="21"/>
        <end position="381"/>
    </location>
</feature>
<dbReference type="InterPro" id="IPR036249">
    <property type="entry name" value="Thioredoxin-like_sf"/>
</dbReference>
<feature type="signal peptide" evidence="1">
    <location>
        <begin position="1"/>
        <end position="20"/>
    </location>
</feature>
<keyword evidence="1" id="KW-0732">Signal</keyword>
<dbReference type="PROSITE" id="PS51352">
    <property type="entry name" value="THIOREDOXIN_2"/>
    <property type="match status" value="2"/>
</dbReference>
<dbReference type="PANTHER" id="PTHR43640:SF1">
    <property type="entry name" value="THIOREDOXIN-DEPENDENT PEROXIREDOXIN"/>
    <property type="match status" value="1"/>
</dbReference>
<dbReference type="CDD" id="cd02966">
    <property type="entry name" value="TlpA_like_family"/>
    <property type="match status" value="1"/>
</dbReference>
<dbReference type="CDD" id="cd02969">
    <property type="entry name" value="PRX_like1"/>
    <property type="match status" value="1"/>
</dbReference>
<dbReference type="RefSeq" id="WP_194449388.1">
    <property type="nucleotide sequence ID" value="NZ_CP063849.1"/>
</dbReference>
<dbReference type="Gene3D" id="3.40.30.10">
    <property type="entry name" value="Glutaredoxin"/>
    <property type="match status" value="2"/>
</dbReference>
<dbReference type="GO" id="GO:0016209">
    <property type="term" value="F:antioxidant activity"/>
    <property type="evidence" value="ECO:0007669"/>
    <property type="project" value="InterPro"/>
</dbReference>